<evidence type="ECO:0000256" key="1">
    <source>
        <dbReference type="SAM" id="SignalP"/>
    </source>
</evidence>
<dbReference type="Proteomes" id="UP001476798">
    <property type="component" value="Unassembled WGS sequence"/>
</dbReference>
<evidence type="ECO:0000313" key="2">
    <source>
        <dbReference type="EMBL" id="MEQ2176890.1"/>
    </source>
</evidence>
<reference evidence="2 3" key="1">
    <citation type="submission" date="2021-06" db="EMBL/GenBank/DDBJ databases">
        <authorList>
            <person name="Palmer J.M."/>
        </authorList>
    </citation>
    <scope>NUCLEOTIDE SEQUENCE [LARGE SCALE GENOMIC DNA]</scope>
    <source>
        <strain evidence="2 3">GA_2019</strain>
        <tissue evidence="2">Muscle</tissue>
    </source>
</reference>
<keyword evidence="3" id="KW-1185">Reference proteome</keyword>
<gene>
    <name evidence="2" type="ORF">GOODEAATRI_032839</name>
</gene>
<organism evidence="2 3">
    <name type="scientific">Goodea atripinnis</name>
    <dbReference type="NCBI Taxonomy" id="208336"/>
    <lineage>
        <taxon>Eukaryota</taxon>
        <taxon>Metazoa</taxon>
        <taxon>Chordata</taxon>
        <taxon>Craniata</taxon>
        <taxon>Vertebrata</taxon>
        <taxon>Euteleostomi</taxon>
        <taxon>Actinopterygii</taxon>
        <taxon>Neopterygii</taxon>
        <taxon>Teleostei</taxon>
        <taxon>Neoteleostei</taxon>
        <taxon>Acanthomorphata</taxon>
        <taxon>Ovalentaria</taxon>
        <taxon>Atherinomorphae</taxon>
        <taxon>Cyprinodontiformes</taxon>
        <taxon>Goodeidae</taxon>
        <taxon>Goodea</taxon>
    </lineage>
</organism>
<feature type="signal peptide" evidence="1">
    <location>
        <begin position="1"/>
        <end position="19"/>
    </location>
</feature>
<evidence type="ECO:0000313" key="3">
    <source>
        <dbReference type="Proteomes" id="UP001476798"/>
    </source>
</evidence>
<accession>A0ABV0NZU5</accession>
<protein>
    <submittedName>
        <fullName evidence="2">Uncharacterized protein</fullName>
    </submittedName>
</protein>
<comment type="caution">
    <text evidence="2">The sequence shown here is derived from an EMBL/GenBank/DDBJ whole genome shotgun (WGS) entry which is preliminary data.</text>
</comment>
<name>A0ABV0NZU5_9TELE</name>
<sequence>MPQTTWSLTTLLQVHHLSSWSIPLTDHCQAASQHPLHSEVAKVCISHLLELMDSNTTSPHMLYKIATLPTSKLQQLRMLDPNRKDQVINCMELDKNAVTNIIIWLNKNANKN</sequence>
<proteinExistence type="predicted"/>
<dbReference type="EMBL" id="JAHRIO010056356">
    <property type="protein sequence ID" value="MEQ2176890.1"/>
    <property type="molecule type" value="Genomic_DNA"/>
</dbReference>
<feature type="chain" id="PRO_5047300489" evidence="1">
    <location>
        <begin position="20"/>
        <end position="112"/>
    </location>
</feature>
<keyword evidence="1" id="KW-0732">Signal</keyword>